<dbReference type="NCBIfam" id="TIGR03696">
    <property type="entry name" value="Rhs_assc_core"/>
    <property type="match status" value="1"/>
</dbReference>
<protein>
    <submittedName>
        <fullName evidence="1">RHS repeat-associated core domain-containing protein</fullName>
    </submittedName>
</protein>
<dbReference type="Gene3D" id="2.180.10.10">
    <property type="entry name" value="RHS repeat-associated core"/>
    <property type="match status" value="1"/>
</dbReference>
<name>A0AAU7YZQ5_9BACT</name>
<reference evidence="1" key="1">
    <citation type="submission" date="2023-08" db="EMBL/GenBank/DDBJ databases">
        <authorList>
            <person name="Messyasz A."/>
            <person name="Mannisto M.K."/>
            <person name="Kerkhof L.J."/>
            <person name="Haggblom M."/>
        </authorList>
    </citation>
    <scope>NUCLEOTIDE SEQUENCE</scope>
    <source>
        <strain evidence="1">M8UP39</strain>
    </source>
</reference>
<proteinExistence type="predicted"/>
<dbReference type="InterPro" id="IPR022385">
    <property type="entry name" value="Rhs_assc_core"/>
</dbReference>
<dbReference type="PANTHER" id="PTHR32305">
    <property type="match status" value="1"/>
</dbReference>
<sequence length="114" mass="12678">MTETGSSTTTASICTLAYKFTGKERDAESGLDYFGARYYSSSTGRFMSPDWSAQEEPVPYAKLGNPQTLNLYGYMQNNPLGGVDQHGHWEIARCGIMSPELWEESSMSFPKQSI</sequence>
<dbReference type="PANTHER" id="PTHR32305:SF17">
    <property type="entry name" value="TRNA NUCLEASE WAPA"/>
    <property type="match status" value="1"/>
</dbReference>
<accession>A0AAU7YZQ5</accession>
<reference evidence="1" key="2">
    <citation type="journal article" date="2024" name="Environ. Microbiol.">
        <title>Genome analysis and description of Tunturibacter gen. nov. expands the diversity of Terriglobia in tundra soils.</title>
        <authorList>
            <person name="Messyasz A."/>
            <person name="Mannisto M.K."/>
            <person name="Kerkhof L.J."/>
            <person name="Haggblom M.M."/>
        </authorList>
    </citation>
    <scope>NUCLEOTIDE SEQUENCE</scope>
    <source>
        <strain evidence="1">M8UP39</strain>
    </source>
</reference>
<dbReference type="InterPro" id="IPR050708">
    <property type="entry name" value="T6SS_VgrG/RHS"/>
</dbReference>
<dbReference type="KEGG" id="tgi:RBB81_20815"/>
<evidence type="ECO:0000313" key="1">
    <source>
        <dbReference type="EMBL" id="XCB21997.1"/>
    </source>
</evidence>
<dbReference type="RefSeq" id="WP_353071990.1">
    <property type="nucleotide sequence ID" value="NZ_CP132938.1"/>
</dbReference>
<dbReference type="EMBL" id="CP132938">
    <property type="protein sequence ID" value="XCB21997.1"/>
    <property type="molecule type" value="Genomic_DNA"/>
</dbReference>
<dbReference type="AlphaFoldDB" id="A0AAU7YZQ5"/>
<organism evidence="1">
    <name type="scientific">Tunturiibacter gelidiferens</name>
    <dbReference type="NCBI Taxonomy" id="3069689"/>
    <lineage>
        <taxon>Bacteria</taxon>
        <taxon>Pseudomonadati</taxon>
        <taxon>Acidobacteriota</taxon>
        <taxon>Terriglobia</taxon>
        <taxon>Terriglobales</taxon>
        <taxon>Acidobacteriaceae</taxon>
        <taxon>Tunturiibacter</taxon>
    </lineage>
</organism>
<gene>
    <name evidence="1" type="ORF">RBB81_20815</name>
</gene>